<keyword evidence="3" id="KW-1185">Reference proteome</keyword>
<reference evidence="3" key="1">
    <citation type="submission" date="2023-12" db="EMBL/GenBank/DDBJ databases">
        <title>Novel isolates from deep terrestrial aquifers shed light on the physiology and ecology of the class Limnochordia.</title>
        <authorList>
            <person name="Karnachuk O.V."/>
            <person name="Lukina A.P."/>
            <person name="Avakyan M.R."/>
            <person name="Kadnikov V."/>
            <person name="Begmatov S."/>
            <person name="Beletsky A.V."/>
            <person name="Mardanov A.V."/>
            <person name="Ravin N.V."/>
        </authorList>
    </citation>
    <scope>NUCLEOTIDE SEQUENCE [LARGE SCALE GENOMIC DNA]</scope>
    <source>
        <strain evidence="3">LN</strain>
    </source>
</reference>
<dbReference type="Pfam" id="PF22743">
    <property type="entry name" value="PspAA"/>
    <property type="match status" value="1"/>
</dbReference>
<feature type="domain" description="PspA-associated" evidence="1">
    <location>
        <begin position="1"/>
        <end position="85"/>
    </location>
</feature>
<evidence type="ECO:0000259" key="1">
    <source>
        <dbReference type="Pfam" id="PF22743"/>
    </source>
</evidence>
<name>A0ABZ1BMU7_9FIRM</name>
<sequence>MIVRIATEGQYELRGQALDELDSADDALLDAIEAGDEAAFARELAHVLEIVRTRGRRLDDDELEESDLVLPPPDTTLEEARELFRSYPRNLVT</sequence>
<proteinExistence type="predicted"/>
<dbReference type="InterPro" id="IPR054437">
    <property type="entry name" value="PspA-assoc_dom"/>
</dbReference>
<dbReference type="RefSeq" id="WP_324668329.1">
    <property type="nucleotide sequence ID" value="NZ_CP141614.1"/>
</dbReference>
<accession>A0ABZ1BMU7</accession>
<dbReference type="Proteomes" id="UP001333102">
    <property type="component" value="Chromosome"/>
</dbReference>
<protein>
    <recommendedName>
        <fullName evidence="1">PspA-associated domain-containing protein</fullName>
    </recommendedName>
</protein>
<organism evidence="2 3">
    <name type="scientific">Geochorda subterranea</name>
    <dbReference type="NCBI Taxonomy" id="3109564"/>
    <lineage>
        <taxon>Bacteria</taxon>
        <taxon>Bacillati</taxon>
        <taxon>Bacillota</taxon>
        <taxon>Limnochordia</taxon>
        <taxon>Limnochordales</taxon>
        <taxon>Geochordaceae</taxon>
        <taxon>Geochorda</taxon>
    </lineage>
</organism>
<evidence type="ECO:0000313" key="3">
    <source>
        <dbReference type="Proteomes" id="UP001333102"/>
    </source>
</evidence>
<evidence type="ECO:0000313" key="2">
    <source>
        <dbReference type="EMBL" id="WRP14044.1"/>
    </source>
</evidence>
<gene>
    <name evidence="2" type="ORF">VLY81_11515</name>
</gene>
<dbReference type="EMBL" id="CP141614">
    <property type="protein sequence ID" value="WRP14044.1"/>
    <property type="molecule type" value="Genomic_DNA"/>
</dbReference>